<dbReference type="EMBL" id="CAKJTG010000012">
    <property type="protein sequence ID" value="CAG9608735.1"/>
    <property type="molecule type" value="Genomic_DNA"/>
</dbReference>
<keyword evidence="2" id="KW-1133">Transmembrane helix</keyword>
<reference evidence="3" key="1">
    <citation type="submission" date="2021-10" db="EMBL/GenBank/DDBJ databases">
        <authorList>
            <person name="Criscuolo A."/>
        </authorList>
    </citation>
    <scope>NUCLEOTIDE SEQUENCE</scope>
    <source>
        <strain evidence="3">CIP111885</strain>
    </source>
</reference>
<evidence type="ECO:0000256" key="2">
    <source>
        <dbReference type="SAM" id="Phobius"/>
    </source>
</evidence>
<evidence type="ECO:0000313" key="3">
    <source>
        <dbReference type="EMBL" id="CAG9608735.1"/>
    </source>
</evidence>
<dbReference type="RefSeq" id="WP_230496978.1">
    <property type="nucleotide sequence ID" value="NZ_CAKJTG010000012.1"/>
</dbReference>
<keyword evidence="4" id="KW-1185">Reference proteome</keyword>
<keyword evidence="2" id="KW-0812">Transmembrane</keyword>
<evidence type="ECO:0000313" key="4">
    <source>
        <dbReference type="Proteomes" id="UP000789845"/>
    </source>
</evidence>
<evidence type="ECO:0000256" key="1">
    <source>
        <dbReference type="SAM" id="MobiDB-lite"/>
    </source>
</evidence>
<name>A0A9C7GB13_9BACI</name>
<dbReference type="Proteomes" id="UP000789845">
    <property type="component" value="Unassembled WGS sequence"/>
</dbReference>
<accession>A0A9C7GB13</accession>
<sequence>MSNEKHNDLLNELRELPKPILQKQVQEQMLVEIHSFSAKHEKRKRWEKNMMKVYAGLATTAAAAVIAISFFTFNNAFVEDSINSDKPGAPTEQTDLNTKAPTQSQTLDPIDLALPEHQIGIEDVYFGIPFKKAEVFIDRRIEGDYTIVDIRDKKTNELLYRYGESLGDSNEKLVFREVISEKSHTTIRMQVIVEIDKTTGTITKANKTNVTYSPEPYKVDGEMIHSGSRSGKFPAEKVEVLANISIRADQVEGPEVVENEVVYEGYVIGVIKVD</sequence>
<feature type="region of interest" description="Disordered" evidence="1">
    <location>
        <begin position="84"/>
        <end position="103"/>
    </location>
</feature>
<organism evidence="3 4">
    <name type="scientific">Pseudoneobacillus rhizosphaerae</name>
    <dbReference type="NCBI Taxonomy" id="2880968"/>
    <lineage>
        <taxon>Bacteria</taxon>
        <taxon>Bacillati</taxon>
        <taxon>Bacillota</taxon>
        <taxon>Bacilli</taxon>
        <taxon>Bacillales</taxon>
        <taxon>Bacillaceae</taxon>
        <taxon>Pseudoneobacillus</taxon>
    </lineage>
</organism>
<feature type="transmembrane region" description="Helical" evidence="2">
    <location>
        <begin position="53"/>
        <end position="73"/>
    </location>
</feature>
<feature type="compositionally biased region" description="Polar residues" evidence="1">
    <location>
        <begin position="91"/>
        <end position="103"/>
    </location>
</feature>
<gene>
    <name evidence="3" type="ORF">NEOCIP111885_02452</name>
</gene>
<proteinExistence type="predicted"/>
<protein>
    <submittedName>
        <fullName evidence="3">Uncharacterized protein</fullName>
    </submittedName>
</protein>
<comment type="caution">
    <text evidence="3">The sequence shown here is derived from an EMBL/GenBank/DDBJ whole genome shotgun (WGS) entry which is preliminary data.</text>
</comment>
<keyword evidence="2" id="KW-0472">Membrane</keyword>
<dbReference type="AlphaFoldDB" id="A0A9C7GB13"/>